<evidence type="ECO:0000256" key="3">
    <source>
        <dbReference type="ARBA" id="ARBA00022525"/>
    </source>
</evidence>
<gene>
    <name evidence="7" type="primary">LOC113399733</name>
</gene>
<dbReference type="PRINTS" id="PR00821">
    <property type="entry name" value="TAGLIPASE"/>
</dbReference>
<dbReference type="GO" id="GO:0005615">
    <property type="term" value="C:extracellular space"/>
    <property type="evidence" value="ECO:0007669"/>
    <property type="project" value="TreeGrafter"/>
</dbReference>
<reference evidence="6" key="1">
    <citation type="submission" date="2025-05" db="UniProtKB">
        <authorList>
            <consortium name="RefSeq"/>
        </authorList>
    </citation>
    <scope>NUCLEOTIDE SEQUENCE [LARGE SCALE GENOMIC DNA]</scope>
</reference>
<proteinExistence type="inferred from homology"/>
<sequence>MITRVANEPEDDEIVIEDLSQYNNFQNDVRENLLNANDNNAYWLFTRQNPTTPQIIVSGDAISLWTSNYDSNKPLKVIAHGWGRDGTSPVNTMITSAFLDVSDVNVIVVDWSDSASGNYVSASVRVPAVGRFLGIFLQWLIRTGGGNWDNVHLIGYSLGAHLVGNAGREVGGQPIRVTGLDPAGPFWSNPFALNKNSGRYVEAIHTNILSRGITEPIAHVDFYPNGGQMQPGCDTNQCSHSRSYQLFASSIRTNHFIGRECANLWQAIINQCNGRTFNMGNGILSKKGNGIYAVNTSSSWPF</sequence>
<organism evidence="6 7">
    <name type="scientific">Vanessa tameamea</name>
    <name type="common">Kamehameha butterfly</name>
    <dbReference type="NCBI Taxonomy" id="334116"/>
    <lineage>
        <taxon>Eukaryota</taxon>
        <taxon>Metazoa</taxon>
        <taxon>Ecdysozoa</taxon>
        <taxon>Arthropoda</taxon>
        <taxon>Hexapoda</taxon>
        <taxon>Insecta</taxon>
        <taxon>Pterygota</taxon>
        <taxon>Neoptera</taxon>
        <taxon>Endopterygota</taxon>
        <taxon>Lepidoptera</taxon>
        <taxon>Glossata</taxon>
        <taxon>Ditrysia</taxon>
        <taxon>Papilionoidea</taxon>
        <taxon>Nymphalidae</taxon>
        <taxon>Nymphalinae</taxon>
        <taxon>Vanessa</taxon>
    </lineage>
</organism>
<feature type="domain" description="Lipase" evidence="5">
    <location>
        <begin position="36"/>
        <end position="274"/>
    </location>
</feature>
<dbReference type="InterPro" id="IPR013818">
    <property type="entry name" value="Lipase"/>
</dbReference>
<evidence type="ECO:0000256" key="2">
    <source>
        <dbReference type="ARBA" id="ARBA00010701"/>
    </source>
</evidence>
<dbReference type="InterPro" id="IPR029058">
    <property type="entry name" value="AB_hydrolase_fold"/>
</dbReference>
<dbReference type="RefSeq" id="XP_026494731.2">
    <property type="nucleotide sequence ID" value="XM_026638946.2"/>
</dbReference>
<dbReference type="PANTHER" id="PTHR11610">
    <property type="entry name" value="LIPASE"/>
    <property type="match status" value="1"/>
</dbReference>
<evidence type="ECO:0000259" key="5">
    <source>
        <dbReference type="Pfam" id="PF00151"/>
    </source>
</evidence>
<dbReference type="GO" id="GO:0016298">
    <property type="term" value="F:lipase activity"/>
    <property type="evidence" value="ECO:0007669"/>
    <property type="project" value="InterPro"/>
</dbReference>
<evidence type="ECO:0000313" key="6">
    <source>
        <dbReference type="Proteomes" id="UP001652626"/>
    </source>
</evidence>
<dbReference type="OrthoDB" id="199913at2759"/>
<evidence type="ECO:0000313" key="7">
    <source>
        <dbReference type="RefSeq" id="XP_026494731.2"/>
    </source>
</evidence>
<dbReference type="PANTHER" id="PTHR11610:SF173">
    <property type="entry name" value="LIPASE DOMAIN-CONTAINING PROTEIN-RELATED"/>
    <property type="match status" value="1"/>
</dbReference>
<dbReference type="Proteomes" id="UP001652626">
    <property type="component" value="Chromosome 2"/>
</dbReference>
<dbReference type="InterPro" id="IPR000734">
    <property type="entry name" value="TAG_lipase"/>
</dbReference>
<dbReference type="GO" id="GO:0016042">
    <property type="term" value="P:lipid catabolic process"/>
    <property type="evidence" value="ECO:0007669"/>
    <property type="project" value="TreeGrafter"/>
</dbReference>
<dbReference type="GO" id="GO:0017171">
    <property type="term" value="F:serine hydrolase activity"/>
    <property type="evidence" value="ECO:0007669"/>
    <property type="project" value="TreeGrafter"/>
</dbReference>
<dbReference type="SUPFAM" id="SSF53474">
    <property type="entry name" value="alpha/beta-Hydrolases"/>
    <property type="match status" value="1"/>
</dbReference>
<evidence type="ECO:0000256" key="1">
    <source>
        <dbReference type="ARBA" id="ARBA00004613"/>
    </source>
</evidence>
<dbReference type="Gene3D" id="3.40.50.1820">
    <property type="entry name" value="alpha/beta hydrolase"/>
    <property type="match status" value="1"/>
</dbReference>
<dbReference type="OMA" id="HGWNGRY"/>
<dbReference type="AlphaFoldDB" id="A0A8B8IEX3"/>
<accession>A0A8B8IEX3</accession>
<comment type="similarity">
    <text evidence="2 4">Belongs to the AB hydrolase superfamily. Lipase family.</text>
</comment>
<keyword evidence="6" id="KW-1185">Reference proteome</keyword>
<dbReference type="CDD" id="cd00707">
    <property type="entry name" value="Pancreat_lipase_like"/>
    <property type="match status" value="1"/>
</dbReference>
<dbReference type="GeneID" id="113399733"/>
<dbReference type="Pfam" id="PF00151">
    <property type="entry name" value="Lipase"/>
    <property type="match status" value="1"/>
</dbReference>
<reference evidence="7" key="2">
    <citation type="submission" date="2025-08" db="UniProtKB">
        <authorList>
            <consortium name="RefSeq"/>
        </authorList>
    </citation>
    <scope>IDENTIFICATION</scope>
    <source>
        <tissue evidence="7">Whole body</tissue>
    </source>
</reference>
<keyword evidence="3" id="KW-0964">Secreted</keyword>
<evidence type="ECO:0000256" key="4">
    <source>
        <dbReference type="RuleBase" id="RU004262"/>
    </source>
</evidence>
<dbReference type="InterPro" id="IPR033906">
    <property type="entry name" value="Lipase_N"/>
</dbReference>
<protein>
    <submittedName>
        <fullName evidence="7">Pancreatic lipase-related protein 2-like</fullName>
    </submittedName>
</protein>
<comment type="subcellular location">
    <subcellularLocation>
        <location evidence="1">Secreted</location>
    </subcellularLocation>
</comment>
<name>A0A8B8IEX3_VANTA</name>